<feature type="compositionally biased region" description="Polar residues" evidence="1">
    <location>
        <begin position="136"/>
        <end position="147"/>
    </location>
</feature>
<evidence type="ECO:0000256" key="1">
    <source>
        <dbReference type="SAM" id="MobiDB-lite"/>
    </source>
</evidence>
<organism evidence="2 3">
    <name type="scientific">Lyophyllum shimeji</name>
    <name type="common">Hon-shimeji</name>
    <name type="synonym">Tricholoma shimeji</name>
    <dbReference type="NCBI Taxonomy" id="47721"/>
    <lineage>
        <taxon>Eukaryota</taxon>
        <taxon>Fungi</taxon>
        <taxon>Dikarya</taxon>
        <taxon>Basidiomycota</taxon>
        <taxon>Agaricomycotina</taxon>
        <taxon>Agaricomycetes</taxon>
        <taxon>Agaricomycetidae</taxon>
        <taxon>Agaricales</taxon>
        <taxon>Tricholomatineae</taxon>
        <taxon>Lyophyllaceae</taxon>
        <taxon>Lyophyllum</taxon>
    </lineage>
</organism>
<name>A0A9P3PR29_LYOSH</name>
<comment type="caution">
    <text evidence="2">The sequence shown here is derived from an EMBL/GenBank/DDBJ whole genome shotgun (WGS) entry which is preliminary data.</text>
</comment>
<dbReference type="EMBL" id="BRPK01000008">
    <property type="protein sequence ID" value="GLB40460.1"/>
    <property type="molecule type" value="Genomic_DNA"/>
</dbReference>
<gene>
    <name evidence="2" type="ORF">LshimejAT787_0803310</name>
</gene>
<dbReference type="PANTHER" id="PTHR31649:SF1">
    <property type="entry name" value="FARNESOIC ACID O-METHYL TRANSFERASE DOMAIN-CONTAINING PROTEIN"/>
    <property type="match status" value="1"/>
</dbReference>
<dbReference type="InterPro" id="IPR006616">
    <property type="entry name" value="DM9_repeat"/>
</dbReference>
<feature type="compositionally biased region" description="Basic and acidic residues" evidence="1">
    <location>
        <begin position="26"/>
        <end position="70"/>
    </location>
</feature>
<dbReference type="AlphaFoldDB" id="A0A9P3PR29"/>
<dbReference type="PANTHER" id="PTHR31649">
    <property type="entry name" value="AGAP009604-PA"/>
    <property type="match status" value="1"/>
</dbReference>
<feature type="region of interest" description="Disordered" evidence="1">
    <location>
        <begin position="1"/>
        <end position="177"/>
    </location>
</feature>
<reference evidence="2" key="1">
    <citation type="submission" date="2022-07" db="EMBL/GenBank/DDBJ databases">
        <title>The genome of Lyophyllum shimeji provides insight into the initial evolution of ectomycorrhizal fungal genome.</title>
        <authorList>
            <person name="Kobayashi Y."/>
            <person name="Shibata T."/>
            <person name="Hirakawa H."/>
            <person name="Shigenobu S."/>
            <person name="Nishiyama T."/>
            <person name="Yamada A."/>
            <person name="Hasebe M."/>
            <person name="Kawaguchi M."/>
        </authorList>
    </citation>
    <scope>NUCLEOTIDE SEQUENCE</scope>
    <source>
        <strain evidence="2">AT787</strain>
    </source>
</reference>
<sequence>MSPRRKSIDSSSSSDESFKQKKDKKDKKDKEHKDKKDKDHKDKKDKDGKVKDKDKKDRAEHGKDQPRVEHTATGGLASEYYSRAQGQGQWSSPPFVPPSFEANRAAAPGFPSADIPGFPSVGTAGLPSASPGFPNTPHQQNRDTTQAAPDPPSGFRVPLTTTTPFPDPAVTGPPPCTDADGSPIFIGSALFDNSVHPCKIGRHLQPFVSVAYGGVEFAHHGRYDLLPFVPEKMEWVPTSYGGLPPGRRLVEGGYEDNGAKLYHALAIVNGVKVPGKTGEHLGACNVSFGGSEIPVVEYEILCWK</sequence>
<accession>A0A9P3PR29</accession>
<feature type="compositionally biased region" description="Pro residues" evidence="1">
    <location>
        <begin position="165"/>
        <end position="176"/>
    </location>
</feature>
<dbReference type="Proteomes" id="UP001063166">
    <property type="component" value="Unassembled WGS sequence"/>
</dbReference>
<dbReference type="Pfam" id="PF11901">
    <property type="entry name" value="DM9"/>
    <property type="match status" value="1"/>
</dbReference>
<evidence type="ECO:0000313" key="3">
    <source>
        <dbReference type="Proteomes" id="UP001063166"/>
    </source>
</evidence>
<dbReference type="SMART" id="SM00696">
    <property type="entry name" value="DM9"/>
    <property type="match status" value="1"/>
</dbReference>
<dbReference type="OrthoDB" id="2142040at2759"/>
<evidence type="ECO:0000313" key="2">
    <source>
        <dbReference type="EMBL" id="GLB40460.1"/>
    </source>
</evidence>
<protein>
    <submittedName>
        <fullName evidence="2">Uncharacterized protein</fullName>
    </submittedName>
</protein>
<proteinExistence type="predicted"/>
<keyword evidence="3" id="KW-1185">Reference proteome</keyword>